<evidence type="ECO:0000256" key="5">
    <source>
        <dbReference type="ARBA" id="ARBA00023136"/>
    </source>
</evidence>
<evidence type="ECO:0000313" key="10">
    <source>
        <dbReference type="EMBL" id="ANX11036.1"/>
    </source>
</evidence>
<protein>
    <submittedName>
        <fullName evidence="10">Uncharacterized protein</fullName>
    </submittedName>
</protein>
<dbReference type="AlphaFoldDB" id="A0A1B1Z0J8"/>
<name>A0A1B1Z0J8_9BACL</name>
<evidence type="ECO:0000256" key="1">
    <source>
        <dbReference type="ARBA" id="ARBA00004635"/>
    </source>
</evidence>
<keyword evidence="6" id="KW-0564">Palmitate</keyword>
<evidence type="ECO:0000256" key="3">
    <source>
        <dbReference type="ARBA" id="ARBA00022544"/>
    </source>
</evidence>
<dbReference type="InterPro" id="IPR046953">
    <property type="entry name" value="Spore_GerAC-like_C"/>
</dbReference>
<evidence type="ECO:0000256" key="7">
    <source>
        <dbReference type="ARBA" id="ARBA00023288"/>
    </source>
</evidence>
<gene>
    <name evidence="10" type="ORF">ABE41_003385</name>
</gene>
<keyword evidence="7" id="KW-0449">Lipoprotein</keyword>
<comment type="subcellular location">
    <subcellularLocation>
        <location evidence="1">Membrane</location>
        <topology evidence="1">Lipid-anchor</topology>
    </subcellularLocation>
</comment>
<organism evidence="10 11">
    <name type="scientific">Fictibacillus arsenicus</name>
    <dbReference type="NCBI Taxonomy" id="255247"/>
    <lineage>
        <taxon>Bacteria</taxon>
        <taxon>Bacillati</taxon>
        <taxon>Bacillota</taxon>
        <taxon>Bacilli</taxon>
        <taxon>Bacillales</taxon>
        <taxon>Fictibacillaceae</taxon>
        <taxon>Fictibacillus</taxon>
    </lineage>
</organism>
<dbReference type="KEGG" id="far:ABE41_003385"/>
<dbReference type="InterPro" id="IPR008844">
    <property type="entry name" value="Spore_GerAC-like"/>
</dbReference>
<dbReference type="GO" id="GO:0009847">
    <property type="term" value="P:spore germination"/>
    <property type="evidence" value="ECO:0007669"/>
    <property type="project" value="InterPro"/>
</dbReference>
<keyword evidence="4" id="KW-0732">Signal</keyword>
<dbReference type="NCBIfam" id="TIGR02887">
    <property type="entry name" value="spore_ger_x_C"/>
    <property type="match status" value="1"/>
</dbReference>
<dbReference type="Pfam" id="PF25198">
    <property type="entry name" value="Spore_GerAC_N"/>
    <property type="match status" value="1"/>
</dbReference>
<dbReference type="GO" id="GO:0016020">
    <property type="term" value="C:membrane"/>
    <property type="evidence" value="ECO:0007669"/>
    <property type="project" value="UniProtKB-SubCell"/>
</dbReference>
<dbReference type="PANTHER" id="PTHR35789:SF1">
    <property type="entry name" value="SPORE GERMINATION PROTEIN B3"/>
    <property type="match status" value="1"/>
</dbReference>
<dbReference type="STRING" id="255247.ABE41_003385"/>
<dbReference type="PROSITE" id="PS51257">
    <property type="entry name" value="PROKAR_LIPOPROTEIN"/>
    <property type="match status" value="1"/>
</dbReference>
<evidence type="ECO:0000256" key="4">
    <source>
        <dbReference type="ARBA" id="ARBA00022729"/>
    </source>
</evidence>
<comment type="similarity">
    <text evidence="2">Belongs to the GerABKC lipoprotein family.</text>
</comment>
<accession>A0A1B1Z0J8</accession>
<dbReference type="Gene3D" id="3.30.300.210">
    <property type="entry name" value="Nutrient germinant receptor protein C, domain 3"/>
    <property type="match status" value="1"/>
</dbReference>
<keyword evidence="5" id="KW-0472">Membrane</keyword>
<dbReference type="InterPro" id="IPR038501">
    <property type="entry name" value="Spore_GerAC_C_sf"/>
</dbReference>
<reference evidence="10 11" key="1">
    <citation type="submission" date="2016-08" db="EMBL/GenBank/DDBJ databases">
        <title>Complete genome sequence of Fictibacillus arsenicus G25-54, a strain with toxicity to nematodes and a potential arsenic-resistance activity.</title>
        <authorList>
            <person name="Zheng Z."/>
        </authorList>
    </citation>
    <scope>NUCLEOTIDE SEQUENCE [LARGE SCALE GENOMIC DNA]</scope>
    <source>
        <strain evidence="10 11">G25-54</strain>
    </source>
</reference>
<evidence type="ECO:0000256" key="6">
    <source>
        <dbReference type="ARBA" id="ARBA00023139"/>
    </source>
</evidence>
<evidence type="ECO:0000256" key="2">
    <source>
        <dbReference type="ARBA" id="ARBA00007886"/>
    </source>
</evidence>
<evidence type="ECO:0000259" key="8">
    <source>
        <dbReference type="Pfam" id="PF05504"/>
    </source>
</evidence>
<dbReference type="InterPro" id="IPR057336">
    <property type="entry name" value="GerAC_N"/>
</dbReference>
<dbReference type="Proteomes" id="UP000077412">
    <property type="component" value="Chromosome"/>
</dbReference>
<feature type="domain" description="Spore germination protein N-terminal" evidence="9">
    <location>
        <begin position="21"/>
        <end position="196"/>
    </location>
</feature>
<dbReference type="EMBL" id="CP016761">
    <property type="protein sequence ID" value="ANX11036.1"/>
    <property type="molecule type" value="Genomic_DNA"/>
</dbReference>
<dbReference type="Pfam" id="PF05504">
    <property type="entry name" value="Spore_GerAC"/>
    <property type="match status" value="1"/>
</dbReference>
<feature type="domain" description="Spore germination GerAC-like C-terminal" evidence="8">
    <location>
        <begin position="208"/>
        <end position="371"/>
    </location>
</feature>
<evidence type="ECO:0000313" key="11">
    <source>
        <dbReference type="Proteomes" id="UP000077412"/>
    </source>
</evidence>
<sequence length="381" mass="43015">MKKLIKFIVASSLLFLSGCWDHSELTEYLFVQSLAIDQNKDGTIRLTTQFYKPAPKIGSAGSGGGESFFNLETEAKTVFEAIRDVTIHTGRKANWGHVRFIVISERIAKQHSVGEVLDFFYRDHEPRLLTGVGITKGTAADFLNEKPHVENTVSEQLNETTKTGSKFSAKTYPANLFTLGKQLHNEVDTAYAPFLKKEEEKVNSIYVDGLTVLQNGKIKTILSNKESKSLLFTLNEFQFGIIEVECNGQRPEETFEVTEAYTKTSLSIKGEEIHYTIEPKIQASIGELECTNLETAPQLEKLNERIENQINSNITKLLKKSQKKNLDVIGLGNKIYKSEPQFWAEIQKEKVPYFKKTVFHVKANVNVINTGTDISKPFHQK</sequence>
<dbReference type="RefSeq" id="WP_066286504.1">
    <property type="nucleotide sequence ID" value="NZ_CP016761.1"/>
</dbReference>
<keyword evidence="11" id="KW-1185">Reference proteome</keyword>
<keyword evidence="3" id="KW-0309">Germination</keyword>
<dbReference type="PANTHER" id="PTHR35789">
    <property type="entry name" value="SPORE GERMINATION PROTEIN B3"/>
    <property type="match status" value="1"/>
</dbReference>
<evidence type="ECO:0000259" key="9">
    <source>
        <dbReference type="Pfam" id="PF25198"/>
    </source>
</evidence>
<dbReference type="Gene3D" id="6.20.190.10">
    <property type="entry name" value="Nutrient germinant receptor protein C, domain 1"/>
    <property type="match status" value="1"/>
</dbReference>
<proteinExistence type="inferred from homology"/>
<dbReference type="OrthoDB" id="2569624at2"/>